<dbReference type="InterPro" id="IPR050523">
    <property type="entry name" value="AKR_Detox_Biosynth"/>
</dbReference>
<dbReference type="SUPFAM" id="SSF51430">
    <property type="entry name" value="NAD(P)-linked oxidoreductase"/>
    <property type="match status" value="1"/>
</dbReference>
<evidence type="ECO:0000313" key="3">
    <source>
        <dbReference type="EMBL" id="AAY82787.1"/>
    </source>
</evidence>
<sequence length="255" mass="29650">MKYKKLSNTELKVSLICLGTMTYGEQNSESESHEQLDYSLAHGINFIDTAEMYAIPPKEETQGRTEEIIGTWLNKRKDRDKIILATKVAGPGMEYLRDGSRLDKKHISQAIDESLTRLQTDYIDLYQVHWPERKSNYFGRLGYQYTDEMGVPIEETLEAMSDLVKSGKVRYIGISNETPWGTNKYLQLAKERGLERIVSIQNPYSLLNRIYEVGLAEISQHENVGLLAYSPLWFWSTYRKIYQQNRKKFKACPIW</sequence>
<accession>Q4PJ46</accession>
<protein>
    <submittedName>
        <fullName evidence="3">Predicted putative oxidoreductase Tas</fullName>
    </submittedName>
</protein>
<dbReference type="PANTHER" id="PTHR43364:SF4">
    <property type="entry name" value="NAD(P)-LINKED OXIDOREDUCTASE SUPERFAMILY PROTEIN"/>
    <property type="match status" value="1"/>
</dbReference>
<dbReference type="InterPro" id="IPR023210">
    <property type="entry name" value="NADP_OxRdtase_dom"/>
</dbReference>
<feature type="domain" description="NADP-dependent oxidoreductase" evidence="2">
    <location>
        <begin position="16"/>
        <end position="248"/>
    </location>
</feature>
<dbReference type="AlphaFoldDB" id="Q4PJ46"/>
<dbReference type="EMBL" id="DQ088867">
    <property type="protein sequence ID" value="AAY82787.1"/>
    <property type="molecule type" value="Genomic_DNA"/>
</dbReference>
<proteinExistence type="predicted"/>
<organism evidence="3">
    <name type="scientific">uncultured bacterium eBACred22E04</name>
    <dbReference type="NCBI Taxonomy" id="334274"/>
    <lineage>
        <taxon>Bacteria</taxon>
        <taxon>environmental samples</taxon>
    </lineage>
</organism>
<reference evidence="3" key="1">
    <citation type="journal article" date="2005" name="PLoS Biol.">
        <title>New insights into metabolic properties of marine bacteria encoding proteorhodopsins.</title>
        <authorList>
            <person name="Sabehi G."/>
            <person name="Loy A."/>
            <person name="Jung K.H."/>
            <person name="Partha R."/>
            <person name="Spudich J.L."/>
            <person name="Isaacson T."/>
            <person name="Hirschberg J."/>
            <person name="Wagner M."/>
            <person name="Beja O."/>
        </authorList>
    </citation>
    <scope>NUCLEOTIDE SEQUENCE</scope>
</reference>
<dbReference type="Gene3D" id="3.20.20.100">
    <property type="entry name" value="NADP-dependent oxidoreductase domain"/>
    <property type="match status" value="1"/>
</dbReference>
<dbReference type="InterPro" id="IPR036812">
    <property type="entry name" value="NAD(P)_OxRdtase_dom_sf"/>
</dbReference>
<name>Q4PJ46_9BACT</name>
<dbReference type="InterPro" id="IPR020471">
    <property type="entry name" value="AKR"/>
</dbReference>
<dbReference type="Pfam" id="PF00248">
    <property type="entry name" value="Aldo_ket_red"/>
    <property type="match status" value="1"/>
</dbReference>
<evidence type="ECO:0000256" key="1">
    <source>
        <dbReference type="ARBA" id="ARBA00023002"/>
    </source>
</evidence>
<dbReference type="PANTHER" id="PTHR43364">
    <property type="entry name" value="NADH-SPECIFIC METHYLGLYOXAL REDUCTASE-RELATED"/>
    <property type="match status" value="1"/>
</dbReference>
<dbReference type="GO" id="GO:0016491">
    <property type="term" value="F:oxidoreductase activity"/>
    <property type="evidence" value="ECO:0007669"/>
    <property type="project" value="UniProtKB-KW"/>
</dbReference>
<keyword evidence="1" id="KW-0560">Oxidoreductase</keyword>
<dbReference type="PRINTS" id="PR00069">
    <property type="entry name" value="ALDKETRDTASE"/>
</dbReference>
<evidence type="ECO:0000259" key="2">
    <source>
        <dbReference type="Pfam" id="PF00248"/>
    </source>
</evidence>